<dbReference type="Proteomes" id="UP000000305">
    <property type="component" value="Unassembled WGS sequence"/>
</dbReference>
<proteinExistence type="predicted"/>
<evidence type="ECO:0000256" key="5">
    <source>
        <dbReference type="SAM" id="Coils"/>
    </source>
</evidence>
<feature type="coiled-coil region" evidence="5">
    <location>
        <begin position="28"/>
        <end position="62"/>
    </location>
</feature>
<dbReference type="InterPro" id="IPR001073">
    <property type="entry name" value="C1q_dom"/>
</dbReference>
<keyword evidence="5" id="KW-0175">Coiled coil</keyword>
<evidence type="ECO:0000256" key="3">
    <source>
        <dbReference type="ARBA" id="ARBA00022729"/>
    </source>
</evidence>
<organism evidence="8 9">
    <name type="scientific">Daphnia pulex</name>
    <name type="common">Water flea</name>
    <dbReference type="NCBI Taxonomy" id="6669"/>
    <lineage>
        <taxon>Eukaryota</taxon>
        <taxon>Metazoa</taxon>
        <taxon>Ecdysozoa</taxon>
        <taxon>Arthropoda</taxon>
        <taxon>Crustacea</taxon>
        <taxon>Branchiopoda</taxon>
        <taxon>Diplostraca</taxon>
        <taxon>Cladocera</taxon>
        <taxon>Anomopoda</taxon>
        <taxon>Daphniidae</taxon>
        <taxon>Daphnia</taxon>
    </lineage>
</organism>
<evidence type="ECO:0000256" key="2">
    <source>
        <dbReference type="ARBA" id="ARBA00022525"/>
    </source>
</evidence>
<dbReference type="HOGENOM" id="CLU_029491_0_0_1"/>
<reference evidence="8 9" key="1">
    <citation type="journal article" date="2011" name="Science">
        <title>The ecoresponsive genome of Daphnia pulex.</title>
        <authorList>
            <person name="Colbourne J.K."/>
            <person name="Pfrender M.E."/>
            <person name="Gilbert D."/>
            <person name="Thomas W.K."/>
            <person name="Tucker A."/>
            <person name="Oakley T.H."/>
            <person name="Tokishita S."/>
            <person name="Aerts A."/>
            <person name="Arnold G.J."/>
            <person name="Basu M.K."/>
            <person name="Bauer D.J."/>
            <person name="Caceres C.E."/>
            <person name="Carmel L."/>
            <person name="Casola C."/>
            <person name="Choi J.H."/>
            <person name="Detter J.C."/>
            <person name="Dong Q."/>
            <person name="Dusheyko S."/>
            <person name="Eads B.D."/>
            <person name="Frohlich T."/>
            <person name="Geiler-Samerotte K.A."/>
            <person name="Gerlach D."/>
            <person name="Hatcher P."/>
            <person name="Jogdeo S."/>
            <person name="Krijgsveld J."/>
            <person name="Kriventseva E.V."/>
            <person name="Kultz D."/>
            <person name="Laforsch C."/>
            <person name="Lindquist E."/>
            <person name="Lopez J."/>
            <person name="Manak J.R."/>
            <person name="Muller J."/>
            <person name="Pangilinan J."/>
            <person name="Patwardhan R.P."/>
            <person name="Pitluck S."/>
            <person name="Pritham E.J."/>
            <person name="Rechtsteiner A."/>
            <person name="Rho M."/>
            <person name="Rogozin I.B."/>
            <person name="Sakarya O."/>
            <person name="Salamov A."/>
            <person name="Schaack S."/>
            <person name="Shapiro H."/>
            <person name="Shiga Y."/>
            <person name="Skalitzky C."/>
            <person name="Smith Z."/>
            <person name="Souvorov A."/>
            <person name="Sung W."/>
            <person name="Tang Z."/>
            <person name="Tsuchiya D."/>
            <person name="Tu H."/>
            <person name="Vos H."/>
            <person name="Wang M."/>
            <person name="Wolf Y.I."/>
            <person name="Yamagata H."/>
            <person name="Yamada T."/>
            <person name="Ye Y."/>
            <person name="Shaw J.R."/>
            <person name="Andrews J."/>
            <person name="Crease T.J."/>
            <person name="Tang H."/>
            <person name="Lucas S.M."/>
            <person name="Robertson H.M."/>
            <person name="Bork P."/>
            <person name="Koonin E.V."/>
            <person name="Zdobnov E.M."/>
            <person name="Grigoriev I.V."/>
            <person name="Lynch M."/>
            <person name="Boore J.L."/>
        </authorList>
    </citation>
    <scope>NUCLEOTIDE SEQUENCE [LARGE SCALE GENOMIC DNA]</scope>
</reference>
<feature type="domain" description="C1q" evidence="7">
    <location>
        <begin position="354"/>
        <end position="502"/>
    </location>
</feature>
<keyword evidence="4" id="KW-0176">Collagen</keyword>
<evidence type="ECO:0000259" key="7">
    <source>
        <dbReference type="PROSITE" id="PS50871"/>
    </source>
</evidence>
<dbReference type="OrthoDB" id="6350048at2759"/>
<evidence type="ECO:0000313" key="8">
    <source>
        <dbReference type="EMBL" id="EFX80459.1"/>
    </source>
</evidence>
<dbReference type="KEGG" id="dpx:DAPPUDRAFT_224775"/>
<dbReference type="PANTHER" id="PTHR22923">
    <property type="entry name" value="CEREBELLIN-RELATED"/>
    <property type="match status" value="1"/>
</dbReference>
<dbReference type="InterPro" id="IPR008983">
    <property type="entry name" value="Tumour_necrosis_fac-like_dom"/>
</dbReference>
<dbReference type="InterPro" id="IPR050822">
    <property type="entry name" value="Cerebellin_Synaptic_Org"/>
</dbReference>
<keyword evidence="3 6" id="KW-0732">Signal</keyword>
<evidence type="ECO:0000256" key="4">
    <source>
        <dbReference type="ARBA" id="ARBA00023119"/>
    </source>
</evidence>
<dbReference type="Pfam" id="PF00386">
    <property type="entry name" value="C1q"/>
    <property type="match status" value="1"/>
</dbReference>
<keyword evidence="9" id="KW-1185">Reference proteome</keyword>
<evidence type="ECO:0000256" key="1">
    <source>
        <dbReference type="ARBA" id="ARBA00004613"/>
    </source>
</evidence>
<dbReference type="SMART" id="SM00110">
    <property type="entry name" value="C1Q"/>
    <property type="match status" value="1"/>
</dbReference>
<dbReference type="Pfam" id="PF01410">
    <property type="entry name" value="COLFI"/>
    <property type="match status" value="1"/>
</dbReference>
<dbReference type="Gene3D" id="2.60.120.1000">
    <property type="match status" value="1"/>
</dbReference>
<dbReference type="InterPro" id="IPR036056">
    <property type="entry name" value="Fibrinogen-like_C"/>
</dbReference>
<dbReference type="SUPFAM" id="SSF56496">
    <property type="entry name" value="Fibrinogen C-terminal domain-like"/>
    <property type="match status" value="1"/>
</dbReference>
<dbReference type="eggNOG" id="KOG3516">
    <property type="taxonomic scope" value="Eukaryota"/>
</dbReference>
<feature type="chain" id="PRO_5003240402" evidence="6">
    <location>
        <begin position="27"/>
        <end position="504"/>
    </location>
</feature>
<dbReference type="NCBIfam" id="NF040941">
    <property type="entry name" value="GGGWT_bact"/>
    <property type="match status" value="1"/>
</dbReference>
<evidence type="ECO:0000256" key="6">
    <source>
        <dbReference type="SAM" id="SignalP"/>
    </source>
</evidence>
<dbReference type="InterPro" id="IPR000885">
    <property type="entry name" value="Fib_collagen_C"/>
</dbReference>
<dbReference type="AlphaFoldDB" id="E9GJH3"/>
<evidence type="ECO:0000313" key="9">
    <source>
        <dbReference type="Proteomes" id="UP000000305"/>
    </source>
</evidence>
<dbReference type="GO" id="GO:0005201">
    <property type="term" value="F:extracellular matrix structural constituent"/>
    <property type="evidence" value="ECO:0007669"/>
    <property type="project" value="InterPro"/>
</dbReference>
<gene>
    <name evidence="8" type="ORF">DAPPUDRAFT_224775</name>
</gene>
<protein>
    <submittedName>
        <fullName evidence="8">Contactin associated protein-like protein 1</fullName>
    </submittedName>
</protein>
<dbReference type="PANTHER" id="PTHR22923:SF62">
    <property type="entry name" value="CVP18"/>
    <property type="match status" value="1"/>
</dbReference>
<name>E9GJH3_DAPPU</name>
<accession>E9GJH3</accession>
<dbReference type="GO" id="GO:0005581">
    <property type="term" value="C:collagen trimer"/>
    <property type="evidence" value="ECO:0007669"/>
    <property type="project" value="UniProtKB-KW"/>
</dbReference>
<dbReference type="PROSITE" id="PS50871">
    <property type="entry name" value="C1Q"/>
    <property type="match status" value="1"/>
</dbReference>
<dbReference type="Gene3D" id="2.60.120.40">
    <property type="match status" value="1"/>
</dbReference>
<dbReference type="InParanoid" id="E9GJH3"/>
<comment type="subcellular location">
    <subcellularLocation>
        <location evidence="1">Secreted</location>
    </subcellularLocation>
</comment>
<keyword evidence="2" id="KW-0964">Secreted</keyword>
<dbReference type="EMBL" id="GL732547">
    <property type="protein sequence ID" value="EFX80459.1"/>
    <property type="molecule type" value="Genomic_DNA"/>
</dbReference>
<dbReference type="SUPFAM" id="SSF49842">
    <property type="entry name" value="TNF-like"/>
    <property type="match status" value="1"/>
</dbReference>
<sequence>MAPLSVCTLIRSSVLVVLLWLTCSYCAVPTSEEKYAHLEAKIAQLEARLDHFENVIKVKDHQHDILAENLSQLQLALHHERQTSSKLVTSINVDDRSNQLAVERTVSRTCQEAILADSSLNSGMYWIDPDGQGYGDAPIYVYCDMSKGTTSISHDTESAMDVGNCADAGCYSRAVNYNATQRQMSALADLSAECHQSIKAPFELNSIAYSWWNDKNDEEKYFWAGMNTDVHTCQCGIDGNCIEVSTKCNCDSAAAALQVDDGVVSDKLVLPVTRLNFGGTQNAAAVHTLGRFECSGKETVSGMPRSCLDLWRIGHILSGLHSVMGTNMVQSVYCDFTKIPSDAGFQKEIGYIDVKSSPTYFYVQKNSNFDVTNTPIPFEISKLNVGNAMNLASGKFTAPRAGTYYFSFTGLVSFPVISSGEGYLGVELLLNGAAVGLGTTDEANTINSQLTPFTFHSTLDLNSGDQIWLRIKHMTPGAYLYDTPNWQSTHFTGWILEEDIANSL</sequence>
<dbReference type="GO" id="GO:0005615">
    <property type="term" value="C:extracellular space"/>
    <property type="evidence" value="ECO:0000318"/>
    <property type="project" value="GO_Central"/>
</dbReference>
<feature type="signal peptide" evidence="6">
    <location>
        <begin position="1"/>
        <end position="26"/>
    </location>
</feature>